<keyword evidence="3" id="KW-0675">Receptor</keyword>
<proteinExistence type="inferred from homology"/>
<reference evidence="3" key="2">
    <citation type="journal article" date="2022" name="Sci. Total Environ.">
        <title>Prevalence, transmission, and molecular epidemiology of tet(X)-positive bacteria among humans, animals, and environmental niches in China: An epidemiological, and genomic-based study.</title>
        <authorList>
            <person name="Dong N."/>
            <person name="Zeng Y."/>
            <person name="Cai C."/>
            <person name="Sun C."/>
            <person name="Lu J."/>
            <person name="Liu C."/>
            <person name="Zhou H."/>
            <person name="Sun Q."/>
            <person name="Shu L."/>
            <person name="Wang H."/>
            <person name="Wang Y."/>
            <person name="Wang S."/>
            <person name="Wu C."/>
            <person name="Chan E.W."/>
            <person name="Chen G."/>
            <person name="Shen Z."/>
            <person name="Chen S."/>
            <person name="Zhang R."/>
        </authorList>
    </citation>
    <scope>NUCLEOTIDE SEQUENCE</scope>
    <source>
        <strain evidence="3">R1692</strain>
    </source>
</reference>
<dbReference type="Proteomes" id="UP001170954">
    <property type="component" value="Unassembled WGS sequence"/>
</dbReference>
<accession>A0ABT7NPQ7</accession>
<evidence type="ECO:0000313" key="4">
    <source>
        <dbReference type="Proteomes" id="UP001170954"/>
    </source>
</evidence>
<dbReference type="Pfam" id="PF07715">
    <property type="entry name" value="Plug"/>
    <property type="match status" value="1"/>
</dbReference>
<dbReference type="Gene3D" id="2.60.40.1930">
    <property type="match status" value="1"/>
</dbReference>
<dbReference type="RefSeq" id="WP_286651599.1">
    <property type="nucleotide sequence ID" value="NZ_JACAGK010000034.1"/>
</dbReference>
<gene>
    <name evidence="3" type="ORF">HX018_12165</name>
</gene>
<keyword evidence="1" id="KW-0812">Transmembrane</keyword>
<dbReference type="InterPro" id="IPR039426">
    <property type="entry name" value="TonB-dep_rcpt-like"/>
</dbReference>
<protein>
    <submittedName>
        <fullName evidence="3">TonB-dependent receptor plug domain-containing protein</fullName>
    </submittedName>
</protein>
<sequence>MKQILYAITLILLSLHTGSILAQDINLLQSRLQQYASENPQEKIHMHTDRNLYSAGETIWYKTYTVIDIENRLSTLSNLIHVDLIDPKGTIIASRMHLNINGLSLGEIELTDTLVDGSYRLRAYTNWMRNDSSDYFFEKILEIGNVRTDELFSKATLVTIDGTPYYQIKLENADGTLLPKTAVRYEVFDGEGSIDKGRATLNEDGNILIKVDNKNRGKGIMLSIRKPDRRTVKKYINSQSFFSENDVQAFPEGGYYLANELNKIAFKTTDPRGRGIPATITVFTNADDTVGKVATNDLGLAAGSFFLIDNSSYRAEVKFNDGTAKTIDLPQPQKSGYAMVVGTNFNKIYTQVNISEDKIDSKDLYIVFQHLGNVYYIAKQAAKKKNITFIKEQKDLPTGVITISILDHNLQPILERAYFNKRTSEVPTVDLNLDNKSYGSRDKVLSEIIIGSEADSMRVASLSASVVNLSKVGAELEDQSNILSSLLLQSDVKGYIERPAYYFNSDGTFKLEDLDMLLLTQGWRKINWAKLDSPNKKPEFHAEKGIRVEGYVKRMGRKAAVPNAKVQLISTHNFMDYIDTTANEDGYFQIDDLIFPDSVKFILSARNQKDKKYVDISLIETSEPQINIRRNQPLINNDINTVFKDQFLATKAFYNELENKGLMDKTIQIEEVVVRATRPKAAEHSSNLNGPGNADQVITAEELGPCPNLESCLGGRLLGVVFRNGQAYMTRGNTEPMQLIVDGMYMEADMLSMINPFDVETVEVLRNVNYTSIYGFNGANGVLIITTKRGGGLVANSKPIGMIVAQPKGLSMIKEFYKPVYEPDSTSGFQRDLRTTIHWAPKLVTDESGKAQFDFYTSDEPGTYRITLEGIDLMGRIYRKQVDFEVK</sequence>
<keyword evidence="4" id="KW-1185">Reference proteome</keyword>
<comment type="similarity">
    <text evidence="1">Belongs to the TonB-dependent receptor family.</text>
</comment>
<keyword evidence="1" id="KW-0813">Transport</keyword>
<dbReference type="SUPFAM" id="SSF56935">
    <property type="entry name" value="Porins"/>
    <property type="match status" value="1"/>
</dbReference>
<name>A0ABT7NPQ7_9SPHI</name>
<comment type="caution">
    <text evidence="3">The sequence shown here is derived from an EMBL/GenBank/DDBJ whole genome shotgun (WGS) entry which is preliminary data.</text>
</comment>
<dbReference type="PROSITE" id="PS52016">
    <property type="entry name" value="TONB_DEPENDENT_REC_3"/>
    <property type="match status" value="1"/>
</dbReference>
<comment type="subcellular location">
    <subcellularLocation>
        <location evidence="1">Cell outer membrane</location>
        <topology evidence="1">Multi-pass membrane protein</topology>
    </subcellularLocation>
</comment>
<dbReference type="Gene3D" id="2.170.130.10">
    <property type="entry name" value="TonB-dependent receptor, plug domain"/>
    <property type="match status" value="1"/>
</dbReference>
<dbReference type="EMBL" id="JACAGK010000034">
    <property type="protein sequence ID" value="MDM1048988.1"/>
    <property type="molecule type" value="Genomic_DNA"/>
</dbReference>
<dbReference type="InterPro" id="IPR037066">
    <property type="entry name" value="Plug_dom_sf"/>
</dbReference>
<evidence type="ECO:0000259" key="2">
    <source>
        <dbReference type="Pfam" id="PF07715"/>
    </source>
</evidence>
<keyword evidence="1" id="KW-0472">Membrane</keyword>
<dbReference type="InterPro" id="IPR012910">
    <property type="entry name" value="Plug_dom"/>
</dbReference>
<reference evidence="3" key="1">
    <citation type="submission" date="2020-06" db="EMBL/GenBank/DDBJ databases">
        <authorList>
            <person name="Dong N."/>
        </authorList>
    </citation>
    <scope>NUCLEOTIDE SEQUENCE</scope>
    <source>
        <strain evidence="3">R1692</strain>
    </source>
</reference>
<feature type="domain" description="TonB-dependent receptor plug" evidence="2">
    <location>
        <begin position="697"/>
        <end position="782"/>
    </location>
</feature>
<keyword evidence="1" id="KW-0998">Cell outer membrane</keyword>
<organism evidence="3 4">
    <name type="scientific">Sphingobacterium hotanense</name>
    <dbReference type="NCBI Taxonomy" id="649196"/>
    <lineage>
        <taxon>Bacteria</taxon>
        <taxon>Pseudomonadati</taxon>
        <taxon>Bacteroidota</taxon>
        <taxon>Sphingobacteriia</taxon>
        <taxon>Sphingobacteriales</taxon>
        <taxon>Sphingobacteriaceae</taxon>
        <taxon>Sphingobacterium</taxon>
    </lineage>
</organism>
<keyword evidence="1" id="KW-1134">Transmembrane beta strand</keyword>
<evidence type="ECO:0000313" key="3">
    <source>
        <dbReference type="EMBL" id="MDM1048988.1"/>
    </source>
</evidence>
<evidence type="ECO:0000256" key="1">
    <source>
        <dbReference type="PROSITE-ProRule" id="PRU01360"/>
    </source>
</evidence>